<keyword evidence="2" id="KW-1185">Reference proteome</keyword>
<name>A0ACD3B2H1_9AGAR</name>
<organism evidence="1 2">
    <name type="scientific">Pluteus cervinus</name>
    <dbReference type="NCBI Taxonomy" id="181527"/>
    <lineage>
        <taxon>Eukaryota</taxon>
        <taxon>Fungi</taxon>
        <taxon>Dikarya</taxon>
        <taxon>Basidiomycota</taxon>
        <taxon>Agaricomycotina</taxon>
        <taxon>Agaricomycetes</taxon>
        <taxon>Agaricomycetidae</taxon>
        <taxon>Agaricales</taxon>
        <taxon>Pluteineae</taxon>
        <taxon>Pluteaceae</taxon>
        <taxon>Pluteus</taxon>
    </lineage>
</organism>
<evidence type="ECO:0000313" key="1">
    <source>
        <dbReference type="EMBL" id="TFK72225.1"/>
    </source>
</evidence>
<evidence type="ECO:0000313" key="2">
    <source>
        <dbReference type="Proteomes" id="UP000308600"/>
    </source>
</evidence>
<gene>
    <name evidence="1" type="ORF">BDN72DRAFT_374338</name>
</gene>
<reference evidence="1 2" key="1">
    <citation type="journal article" date="2019" name="Nat. Ecol. Evol.">
        <title>Megaphylogeny resolves global patterns of mushroom evolution.</title>
        <authorList>
            <person name="Varga T."/>
            <person name="Krizsan K."/>
            <person name="Foldi C."/>
            <person name="Dima B."/>
            <person name="Sanchez-Garcia M."/>
            <person name="Sanchez-Ramirez S."/>
            <person name="Szollosi G.J."/>
            <person name="Szarkandi J.G."/>
            <person name="Papp V."/>
            <person name="Albert L."/>
            <person name="Andreopoulos W."/>
            <person name="Angelini C."/>
            <person name="Antonin V."/>
            <person name="Barry K.W."/>
            <person name="Bougher N.L."/>
            <person name="Buchanan P."/>
            <person name="Buyck B."/>
            <person name="Bense V."/>
            <person name="Catcheside P."/>
            <person name="Chovatia M."/>
            <person name="Cooper J."/>
            <person name="Damon W."/>
            <person name="Desjardin D."/>
            <person name="Finy P."/>
            <person name="Geml J."/>
            <person name="Haridas S."/>
            <person name="Hughes K."/>
            <person name="Justo A."/>
            <person name="Karasinski D."/>
            <person name="Kautmanova I."/>
            <person name="Kiss B."/>
            <person name="Kocsube S."/>
            <person name="Kotiranta H."/>
            <person name="LaButti K.M."/>
            <person name="Lechner B.E."/>
            <person name="Liimatainen K."/>
            <person name="Lipzen A."/>
            <person name="Lukacs Z."/>
            <person name="Mihaltcheva S."/>
            <person name="Morgado L.N."/>
            <person name="Niskanen T."/>
            <person name="Noordeloos M.E."/>
            <person name="Ohm R.A."/>
            <person name="Ortiz-Santana B."/>
            <person name="Ovrebo C."/>
            <person name="Racz N."/>
            <person name="Riley R."/>
            <person name="Savchenko A."/>
            <person name="Shiryaev A."/>
            <person name="Soop K."/>
            <person name="Spirin V."/>
            <person name="Szebenyi C."/>
            <person name="Tomsovsky M."/>
            <person name="Tulloss R.E."/>
            <person name="Uehling J."/>
            <person name="Grigoriev I.V."/>
            <person name="Vagvolgyi C."/>
            <person name="Papp T."/>
            <person name="Martin F.M."/>
            <person name="Miettinen O."/>
            <person name="Hibbett D.S."/>
            <person name="Nagy L.G."/>
        </authorList>
    </citation>
    <scope>NUCLEOTIDE SEQUENCE [LARGE SCALE GENOMIC DNA]</scope>
    <source>
        <strain evidence="1 2">NL-1719</strain>
    </source>
</reference>
<proteinExistence type="predicted"/>
<sequence length="89" mass="10220">MVRPLRWPSPARGRKLTSAHISANRDASFNSIRPFFTHPSTWAQIRVNRRATAIAVPIMFLLDHSNSKPWADKVTFKQEPIFFMKSSPV</sequence>
<accession>A0ACD3B2H1</accession>
<dbReference type="Proteomes" id="UP000308600">
    <property type="component" value="Unassembled WGS sequence"/>
</dbReference>
<protein>
    <submittedName>
        <fullName evidence="1">Uncharacterized protein</fullName>
    </submittedName>
</protein>
<dbReference type="EMBL" id="ML208288">
    <property type="protein sequence ID" value="TFK72225.1"/>
    <property type="molecule type" value="Genomic_DNA"/>
</dbReference>